<dbReference type="SUPFAM" id="SSF52047">
    <property type="entry name" value="RNI-like"/>
    <property type="match status" value="1"/>
</dbReference>
<dbReference type="AlphaFoldDB" id="A0A8H6TLG7"/>
<dbReference type="SUPFAM" id="SSF81383">
    <property type="entry name" value="F-box domain"/>
    <property type="match status" value="1"/>
</dbReference>
<dbReference type="InterPro" id="IPR036047">
    <property type="entry name" value="F-box-like_dom_sf"/>
</dbReference>
<dbReference type="Proteomes" id="UP000613580">
    <property type="component" value="Unassembled WGS sequence"/>
</dbReference>
<dbReference type="OrthoDB" id="2269034at2759"/>
<reference evidence="1" key="1">
    <citation type="submission" date="2020-05" db="EMBL/GenBank/DDBJ databases">
        <title>Mycena genomes resolve the evolution of fungal bioluminescence.</title>
        <authorList>
            <person name="Tsai I.J."/>
        </authorList>
    </citation>
    <scope>NUCLEOTIDE SEQUENCE</scope>
    <source>
        <strain evidence="1">110903Hualien_Pintung</strain>
    </source>
</reference>
<proteinExistence type="predicted"/>
<organism evidence="1 2">
    <name type="scientific">Mycena chlorophos</name>
    <name type="common">Agaric fungus</name>
    <name type="synonym">Agaricus chlorophos</name>
    <dbReference type="NCBI Taxonomy" id="658473"/>
    <lineage>
        <taxon>Eukaryota</taxon>
        <taxon>Fungi</taxon>
        <taxon>Dikarya</taxon>
        <taxon>Basidiomycota</taxon>
        <taxon>Agaricomycotina</taxon>
        <taxon>Agaricomycetes</taxon>
        <taxon>Agaricomycetidae</taxon>
        <taxon>Agaricales</taxon>
        <taxon>Marasmiineae</taxon>
        <taxon>Mycenaceae</taxon>
        <taxon>Mycena</taxon>
    </lineage>
</organism>
<sequence>MTSTKVTAAALRDALAQVDTEIIQWKARLAQLEARREGILDSLDTIVYPVLSLPVEITAEIFRHYVERAWIGGPSNTQGPVVLAAVCRTWREIALSLPALWSNIWLDGMENDPDEERKQMERLFALHLARTGQHPLKLDANTMSFDESFAQRLIGVSARWEELSLQILSPDVFPQDILHLPALRDLCVTCDSDEFLDNDSEPIIAFSDAPALRKLQLSDVLVEMIVLPWAQLTELVLKDLFPHHCVEILAHTTSLRDLTLEQTRTPHDPAAPVITSSTVTMLKIRGYMASELAVVDFLTLPALEELQVAVPDSPERYDRLSDFVRRSRCELKSLSITHIDEDLHATLEDAGGLPRFLSDTPSVTTLNITRMGWESLNRLLVHLDVFRWTYLQQPATQCMLPNLENLEIAMEGPRIPYPEMVDTLQQRRFGERLEERPYGDSEMATAQLKRFWFRIPKIVWGTVTSEEKILEWRAKGHDIDVDDLRIFRLDAEEE</sequence>
<name>A0A8H6TLG7_MYCCL</name>
<dbReference type="Gene3D" id="3.80.10.10">
    <property type="entry name" value="Ribonuclease Inhibitor"/>
    <property type="match status" value="1"/>
</dbReference>
<comment type="caution">
    <text evidence="1">The sequence shown here is derived from an EMBL/GenBank/DDBJ whole genome shotgun (WGS) entry which is preliminary data.</text>
</comment>
<dbReference type="EMBL" id="JACAZE010000002">
    <property type="protein sequence ID" value="KAF7321058.1"/>
    <property type="molecule type" value="Genomic_DNA"/>
</dbReference>
<keyword evidence="2" id="KW-1185">Reference proteome</keyword>
<accession>A0A8H6TLG7</accession>
<evidence type="ECO:0000313" key="1">
    <source>
        <dbReference type="EMBL" id="KAF7321058.1"/>
    </source>
</evidence>
<protein>
    <submittedName>
        <fullName evidence="1">F-box domain-containing protein</fullName>
    </submittedName>
</protein>
<dbReference type="Gene3D" id="1.20.1280.50">
    <property type="match status" value="1"/>
</dbReference>
<dbReference type="InterPro" id="IPR032675">
    <property type="entry name" value="LRR_dom_sf"/>
</dbReference>
<evidence type="ECO:0000313" key="2">
    <source>
        <dbReference type="Proteomes" id="UP000613580"/>
    </source>
</evidence>
<gene>
    <name evidence="1" type="ORF">HMN09_00193200</name>
</gene>